<name>A0ABM8AS27_9BACT</name>
<dbReference type="RefSeq" id="WP_264981076.1">
    <property type="nucleotide sequence ID" value="NZ_AP026708.1"/>
</dbReference>
<dbReference type="Proteomes" id="UP001061361">
    <property type="component" value="Chromosome"/>
</dbReference>
<evidence type="ECO:0000313" key="11">
    <source>
        <dbReference type="EMBL" id="BDQ34180.1"/>
    </source>
</evidence>
<comment type="subcellular location">
    <subcellularLocation>
        <location evidence="1">Cell inner membrane</location>
        <topology evidence="1">Multi-pass membrane protein</topology>
    </subcellularLocation>
</comment>
<evidence type="ECO:0000256" key="4">
    <source>
        <dbReference type="ARBA" id="ARBA00022519"/>
    </source>
</evidence>
<keyword evidence="12" id="KW-1185">Reference proteome</keyword>
<comment type="similarity">
    <text evidence="8">Belongs to the TRAP transporter small permease family.</text>
</comment>
<evidence type="ECO:0000256" key="9">
    <source>
        <dbReference type="SAM" id="Phobius"/>
    </source>
</evidence>
<evidence type="ECO:0000256" key="8">
    <source>
        <dbReference type="ARBA" id="ARBA00038436"/>
    </source>
</evidence>
<evidence type="ECO:0000313" key="12">
    <source>
        <dbReference type="Proteomes" id="UP001061361"/>
    </source>
</evidence>
<accession>A0ABM8AS27</accession>
<keyword evidence="6 9" id="KW-1133">Transmembrane helix</keyword>
<keyword evidence="5 9" id="KW-0812">Transmembrane</keyword>
<evidence type="ECO:0000256" key="6">
    <source>
        <dbReference type="ARBA" id="ARBA00022989"/>
    </source>
</evidence>
<dbReference type="PANTHER" id="PTHR35011">
    <property type="entry name" value="2,3-DIKETO-L-GULONATE TRAP TRANSPORTER SMALL PERMEASE PROTEIN YIAM"/>
    <property type="match status" value="1"/>
</dbReference>
<dbReference type="InterPro" id="IPR007387">
    <property type="entry name" value="TRAP_DctQ"/>
</dbReference>
<dbReference type="InterPro" id="IPR055348">
    <property type="entry name" value="DctQ"/>
</dbReference>
<dbReference type="EMBL" id="AP026708">
    <property type="protein sequence ID" value="BDQ34180.1"/>
    <property type="molecule type" value="Genomic_DNA"/>
</dbReference>
<keyword evidence="4" id="KW-0997">Cell inner membrane</keyword>
<proteinExistence type="inferred from homology"/>
<evidence type="ECO:0000256" key="3">
    <source>
        <dbReference type="ARBA" id="ARBA00022475"/>
    </source>
</evidence>
<keyword evidence="2" id="KW-0813">Transport</keyword>
<feature type="transmembrane region" description="Helical" evidence="9">
    <location>
        <begin position="62"/>
        <end position="80"/>
    </location>
</feature>
<protein>
    <recommendedName>
        <fullName evidence="10">Tripartite ATP-independent periplasmic transporters DctQ component domain-containing protein</fullName>
    </recommendedName>
</protein>
<evidence type="ECO:0000256" key="5">
    <source>
        <dbReference type="ARBA" id="ARBA00022692"/>
    </source>
</evidence>
<reference evidence="11" key="1">
    <citation type="submission" date="2022-08" db="EMBL/GenBank/DDBJ databases">
        <title>Genome Sequence of the sulphate-reducing bacterium, Pseudodesulfovibrio portus JCM14722.</title>
        <authorList>
            <person name="Kondo R."/>
            <person name="Kataoka T."/>
        </authorList>
    </citation>
    <scope>NUCLEOTIDE SEQUENCE</scope>
    <source>
        <strain evidence="11">JCM 14722</strain>
    </source>
</reference>
<evidence type="ECO:0000256" key="1">
    <source>
        <dbReference type="ARBA" id="ARBA00004429"/>
    </source>
</evidence>
<keyword evidence="3" id="KW-1003">Cell membrane</keyword>
<dbReference type="Pfam" id="PF04290">
    <property type="entry name" value="DctQ"/>
    <property type="match status" value="1"/>
</dbReference>
<keyword evidence="7 9" id="KW-0472">Membrane</keyword>
<evidence type="ECO:0000259" key="10">
    <source>
        <dbReference type="Pfam" id="PF04290"/>
    </source>
</evidence>
<feature type="transmembrane region" description="Helical" evidence="9">
    <location>
        <begin position="21"/>
        <end position="42"/>
    </location>
</feature>
<feature type="domain" description="Tripartite ATP-independent periplasmic transporters DctQ component" evidence="10">
    <location>
        <begin position="39"/>
        <end position="167"/>
    </location>
</feature>
<feature type="transmembrane region" description="Helical" evidence="9">
    <location>
        <begin position="142"/>
        <end position="163"/>
    </location>
</feature>
<feature type="transmembrane region" description="Helical" evidence="9">
    <location>
        <begin position="101"/>
        <end position="122"/>
    </location>
</feature>
<sequence>MESQCILPKDPEGGRFAVVDRILISALRTICVASFALLFLLLSGNVFVRYVPVAAFFWFDEVVEWAFAWMVFFGAAALWAREDHFKLKWVSDKLEGTLRGHLLSILVEVLSLGFIAVFFYQSFRLTAMAQDWTPVFNIPRKCLYICMPISGGIMVLYSMRTLLREVKKIMTLATTKG</sequence>
<gene>
    <name evidence="11" type="ORF">JCM14722_17220</name>
</gene>
<evidence type="ECO:0000256" key="2">
    <source>
        <dbReference type="ARBA" id="ARBA00022448"/>
    </source>
</evidence>
<dbReference type="PANTHER" id="PTHR35011:SF2">
    <property type="entry name" value="2,3-DIKETO-L-GULONATE TRAP TRANSPORTER SMALL PERMEASE PROTEIN YIAM"/>
    <property type="match status" value="1"/>
</dbReference>
<evidence type="ECO:0000256" key="7">
    <source>
        <dbReference type="ARBA" id="ARBA00023136"/>
    </source>
</evidence>
<organism evidence="11 12">
    <name type="scientific">Pseudodesulfovibrio portus</name>
    <dbReference type="NCBI Taxonomy" id="231439"/>
    <lineage>
        <taxon>Bacteria</taxon>
        <taxon>Pseudomonadati</taxon>
        <taxon>Thermodesulfobacteriota</taxon>
        <taxon>Desulfovibrionia</taxon>
        <taxon>Desulfovibrionales</taxon>
        <taxon>Desulfovibrionaceae</taxon>
    </lineage>
</organism>